<accession>A0A8R1EQE9</accession>
<sequence>MSSQQHNDNGIWTKERKVAAVHASTISRDAGQQQRSGYSRYAQEALLMSVV</sequence>
<dbReference type="EnsemblMetazoa" id="CJA39935.1">
    <property type="protein sequence ID" value="CJA39935.1"/>
    <property type="gene ID" value="WBGene00215783"/>
</dbReference>
<organism evidence="1 2">
    <name type="scientific">Caenorhabditis japonica</name>
    <dbReference type="NCBI Taxonomy" id="281687"/>
    <lineage>
        <taxon>Eukaryota</taxon>
        <taxon>Metazoa</taxon>
        <taxon>Ecdysozoa</taxon>
        <taxon>Nematoda</taxon>
        <taxon>Chromadorea</taxon>
        <taxon>Rhabditida</taxon>
        <taxon>Rhabditina</taxon>
        <taxon>Rhabditomorpha</taxon>
        <taxon>Rhabditoidea</taxon>
        <taxon>Rhabditidae</taxon>
        <taxon>Peloderinae</taxon>
        <taxon>Caenorhabditis</taxon>
    </lineage>
</organism>
<dbReference type="Proteomes" id="UP000005237">
    <property type="component" value="Unassembled WGS sequence"/>
</dbReference>
<reference evidence="2" key="1">
    <citation type="submission" date="2010-08" db="EMBL/GenBank/DDBJ databases">
        <authorList>
            <consortium name="Caenorhabditis japonica Sequencing Consortium"/>
            <person name="Wilson R.K."/>
        </authorList>
    </citation>
    <scope>NUCLEOTIDE SEQUENCE [LARGE SCALE GENOMIC DNA]</scope>
    <source>
        <strain evidence="2">DF5081</strain>
    </source>
</reference>
<evidence type="ECO:0000313" key="2">
    <source>
        <dbReference type="Proteomes" id="UP000005237"/>
    </source>
</evidence>
<evidence type="ECO:0000313" key="1">
    <source>
        <dbReference type="EnsemblMetazoa" id="CJA39935.1"/>
    </source>
</evidence>
<proteinExistence type="predicted"/>
<dbReference type="AlphaFoldDB" id="A0A8R1EQE9"/>
<name>A0A8R1EQE9_CAEJA</name>
<reference evidence="1" key="2">
    <citation type="submission" date="2022-06" db="UniProtKB">
        <authorList>
            <consortium name="EnsemblMetazoa"/>
        </authorList>
    </citation>
    <scope>IDENTIFICATION</scope>
    <source>
        <strain evidence="1">DF5081</strain>
    </source>
</reference>
<keyword evidence="2" id="KW-1185">Reference proteome</keyword>
<protein>
    <submittedName>
        <fullName evidence="1">Uncharacterized protein</fullName>
    </submittedName>
</protein>